<dbReference type="InterPro" id="IPR024973">
    <property type="entry name" value="ESPR"/>
</dbReference>
<name>A0A1N6WS50_AQUAC</name>
<reference evidence="2 3" key="1">
    <citation type="submission" date="2017-01" db="EMBL/GenBank/DDBJ databases">
        <authorList>
            <person name="Mah S.A."/>
            <person name="Swanson W.J."/>
            <person name="Moy G.W."/>
            <person name="Vacquier V.D."/>
        </authorList>
    </citation>
    <scope>NUCLEOTIDE SEQUENCE [LARGE SCALE GENOMIC DNA]</scope>
    <source>
        <strain evidence="2 3">RU36E</strain>
    </source>
</reference>
<dbReference type="AlphaFoldDB" id="A0A1N6WS50"/>
<evidence type="ECO:0000313" key="2">
    <source>
        <dbReference type="EMBL" id="SIQ92866.1"/>
    </source>
</evidence>
<accession>A0A1N6WS50</accession>
<protein>
    <submittedName>
        <fullName evidence="2">Outer membrane autotransporter barrel domain-containing protein</fullName>
    </submittedName>
</protein>
<sequence>MNRAFRIIWSHTRQAFVVADELASARGKRNGSRLLLAAAGTGLLATAAPAIAGGPCPGQTTISTVQNFACSLNAGDELTLTPTGSISVSGEDAISSSSGFASINNSGTIQSNYQTAIKNVGGVIGSIHNQLGGLIDGAEGGISLENSSVSGSIVNAGRIQAGRDAIQLTDGSSIAGNIVNSGHFQAGDDAIEINNSSITGNIINSGSIVAQDDGIVLGDATLSGDLRNEGRIDSGYWALNIYESEIVGNIVNSGTIEGDLIGIKISGGNAGNINNSGTISGGEDGILLGEGSYTSIGLITNSGTIKGTNYALRIVSASLDGLHIEGNDTARLLGDVYLNDDVLVKSGAVFSSTNAFEVDSFTIAQNATLNMGVGTSSSGDLAEGFSVSDGFFNNGTLALASGVTGSIHGDYTQSANGTLKIGVADNTTFGKLVVDGTAELASNAKIAVNVSNPNYSFSVDSLQDVLSAGTLNSDGTFAVSDNSLLFDFGAVKDGNTVDLTISAAAKPGIGLIEDIVTGLGNTPAVGAAKVLDQAIIGNPSGELAGHFVGLTNEQQVSAAVTQTLPTVAGSTSNAISDTLSSVNRVVQARQASNSGLSSGDAVADDNLWIKTFGAWAEQDERNAISGYDANTQGLAIGSDAAVSEHSRLGLAFAYAQTNLDSDSHVAPQSADIDTFQLIGYGSYTLDANTELNFQLDGGQNRVDSTRKMPFASATAKADYDGYNLHAGVGIGHSLRLSEQLTFIPSARADYTWIESESYREKGAGALDLDVDSNDAEELLLSVDGKLDYRITEASVISANLGAGYDVIDEDSAITSTYAGAPGAAF</sequence>
<organism evidence="2 3">
    <name type="scientific">Aquipseudomonas alcaligenes</name>
    <name type="common">Pseudomonas alcaligenes</name>
    <dbReference type="NCBI Taxonomy" id="43263"/>
    <lineage>
        <taxon>Bacteria</taxon>
        <taxon>Pseudomonadati</taxon>
        <taxon>Pseudomonadota</taxon>
        <taxon>Gammaproteobacteria</taxon>
        <taxon>Pseudomonadales</taxon>
        <taxon>Pseudomonadaceae</taxon>
        <taxon>Aquipseudomonas</taxon>
    </lineage>
</organism>
<dbReference type="InterPro" id="IPR005546">
    <property type="entry name" value="Autotransporte_beta"/>
</dbReference>
<evidence type="ECO:0000259" key="1">
    <source>
        <dbReference type="PROSITE" id="PS51208"/>
    </source>
</evidence>
<dbReference type="EMBL" id="FTMP01000010">
    <property type="protein sequence ID" value="SIQ92866.1"/>
    <property type="molecule type" value="Genomic_DNA"/>
</dbReference>
<dbReference type="InterPro" id="IPR006315">
    <property type="entry name" value="OM_autotransptr_brl_dom"/>
</dbReference>
<dbReference type="RefSeq" id="WP_139332618.1">
    <property type="nucleotide sequence ID" value="NZ_FTMP01000010.1"/>
</dbReference>
<dbReference type="InterPro" id="IPR036709">
    <property type="entry name" value="Autotransporte_beta_dom_sf"/>
</dbReference>
<evidence type="ECO:0000313" key="3">
    <source>
        <dbReference type="Proteomes" id="UP000185841"/>
    </source>
</evidence>
<dbReference type="Gene3D" id="2.40.128.130">
    <property type="entry name" value="Autotransporter beta-domain"/>
    <property type="match status" value="1"/>
</dbReference>
<feature type="non-terminal residue" evidence="2">
    <location>
        <position position="825"/>
    </location>
</feature>
<gene>
    <name evidence="2" type="ORF">SAMN05878282_110150</name>
</gene>
<proteinExistence type="predicted"/>
<feature type="domain" description="Autotransporter" evidence="1">
    <location>
        <begin position="600"/>
        <end position="825"/>
    </location>
</feature>
<dbReference type="Pfam" id="PF13018">
    <property type="entry name" value="ESPR"/>
    <property type="match status" value="1"/>
</dbReference>
<dbReference type="NCBIfam" id="TIGR01414">
    <property type="entry name" value="autotrans_barl"/>
    <property type="match status" value="1"/>
</dbReference>
<dbReference type="SMART" id="SM00869">
    <property type="entry name" value="Autotransporter"/>
    <property type="match status" value="1"/>
</dbReference>
<dbReference type="GO" id="GO:0019867">
    <property type="term" value="C:outer membrane"/>
    <property type="evidence" value="ECO:0007669"/>
    <property type="project" value="InterPro"/>
</dbReference>
<dbReference type="Pfam" id="PF03797">
    <property type="entry name" value="Autotransporter"/>
    <property type="match status" value="1"/>
</dbReference>
<dbReference type="PROSITE" id="PS51208">
    <property type="entry name" value="AUTOTRANSPORTER"/>
    <property type="match status" value="1"/>
</dbReference>
<dbReference type="SUPFAM" id="SSF103515">
    <property type="entry name" value="Autotransporter"/>
    <property type="match status" value="1"/>
</dbReference>
<dbReference type="Proteomes" id="UP000185841">
    <property type="component" value="Unassembled WGS sequence"/>
</dbReference>